<protein>
    <submittedName>
        <fullName evidence="3">Uncharacterized protein</fullName>
    </submittedName>
</protein>
<proteinExistence type="predicted"/>
<dbReference type="Proteomes" id="UP001321543">
    <property type="component" value="Chromosome"/>
</dbReference>
<gene>
    <name evidence="3" type="ORF">GCM10025863_05500</name>
</gene>
<feature type="transmembrane region" description="Helical" evidence="2">
    <location>
        <begin position="30"/>
        <end position="49"/>
    </location>
</feature>
<feature type="transmembrane region" description="Helical" evidence="2">
    <location>
        <begin position="7"/>
        <end position="24"/>
    </location>
</feature>
<feature type="region of interest" description="Disordered" evidence="1">
    <location>
        <begin position="147"/>
        <end position="174"/>
    </location>
</feature>
<organism evidence="3 4">
    <name type="scientific">Microbacterium suwonense</name>
    <dbReference type="NCBI Taxonomy" id="683047"/>
    <lineage>
        <taxon>Bacteria</taxon>
        <taxon>Bacillati</taxon>
        <taxon>Actinomycetota</taxon>
        <taxon>Actinomycetes</taxon>
        <taxon>Micrococcales</taxon>
        <taxon>Microbacteriaceae</taxon>
        <taxon>Microbacterium</taxon>
    </lineage>
</organism>
<dbReference type="EMBL" id="AP027728">
    <property type="protein sequence ID" value="BDZ37936.1"/>
    <property type="molecule type" value="Genomic_DNA"/>
</dbReference>
<reference evidence="4" key="1">
    <citation type="journal article" date="2019" name="Int. J. Syst. Evol. Microbiol.">
        <title>The Global Catalogue of Microorganisms (GCM) 10K type strain sequencing project: providing services to taxonomists for standard genome sequencing and annotation.</title>
        <authorList>
            <consortium name="The Broad Institute Genomics Platform"/>
            <consortium name="The Broad Institute Genome Sequencing Center for Infectious Disease"/>
            <person name="Wu L."/>
            <person name="Ma J."/>
        </authorList>
    </citation>
    <scope>NUCLEOTIDE SEQUENCE [LARGE SCALE GENOMIC DNA]</scope>
    <source>
        <strain evidence="4">NBRC 106310</strain>
    </source>
</reference>
<name>A0ABM8FQM3_9MICO</name>
<evidence type="ECO:0000256" key="2">
    <source>
        <dbReference type="SAM" id="Phobius"/>
    </source>
</evidence>
<keyword evidence="2" id="KW-0812">Transmembrane</keyword>
<evidence type="ECO:0000313" key="3">
    <source>
        <dbReference type="EMBL" id="BDZ37936.1"/>
    </source>
</evidence>
<sequence length="174" mass="19202">MRRLRALLPAVGTGVLIGIVLTVLRLQVEFAWAWALLGAAIVLLLGLHLPDDPRADSPRVRVQSDYVGSDVSRLAWAINLRTDTVNEAVTRRLRATLRRRLLWQGIDVDDARCAPEVERLLGEGLWTRLNGRRTTIADVREALVAAEQLAPPGMAPPETASRNADDSSQRESRA</sequence>
<evidence type="ECO:0000313" key="4">
    <source>
        <dbReference type="Proteomes" id="UP001321543"/>
    </source>
</evidence>
<keyword evidence="2" id="KW-0472">Membrane</keyword>
<feature type="compositionally biased region" description="Basic and acidic residues" evidence="1">
    <location>
        <begin position="163"/>
        <end position="174"/>
    </location>
</feature>
<keyword evidence="2" id="KW-1133">Transmembrane helix</keyword>
<dbReference type="RefSeq" id="WP_286301774.1">
    <property type="nucleotide sequence ID" value="NZ_AP027728.1"/>
</dbReference>
<keyword evidence="4" id="KW-1185">Reference proteome</keyword>
<accession>A0ABM8FQM3</accession>
<evidence type="ECO:0000256" key="1">
    <source>
        <dbReference type="SAM" id="MobiDB-lite"/>
    </source>
</evidence>